<evidence type="ECO:0000256" key="4">
    <source>
        <dbReference type="ARBA" id="ARBA00023136"/>
    </source>
</evidence>
<name>A0AAE0ZTV5_9GAST</name>
<evidence type="ECO:0000256" key="3">
    <source>
        <dbReference type="ARBA" id="ARBA00022989"/>
    </source>
</evidence>
<dbReference type="PANTHER" id="PTHR45902">
    <property type="entry name" value="LATROPHILIN RECEPTOR-LIKE PROTEIN A"/>
    <property type="match status" value="1"/>
</dbReference>
<keyword evidence="4 6" id="KW-0472">Membrane</keyword>
<dbReference type="CDD" id="cd15039">
    <property type="entry name" value="7tmB3_Methuselah-like"/>
    <property type="match status" value="1"/>
</dbReference>
<dbReference type="PROSITE" id="PS50261">
    <property type="entry name" value="G_PROTEIN_RECEP_F2_4"/>
    <property type="match status" value="1"/>
</dbReference>
<evidence type="ECO:0000313" key="9">
    <source>
        <dbReference type="Proteomes" id="UP001283361"/>
    </source>
</evidence>
<keyword evidence="2 6" id="KW-0812">Transmembrane</keyword>
<proteinExistence type="predicted"/>
<evidence type="ECO:0000256" key="6">
    <source>
        <dbReference type="SAM" id="Phobius"/>
    </source>
</evidence>
<gene>
    <name evidence="8" type="ORF">RRG08_048189</name>
</gene>
<dbReference type="InterPro" id="IPR053231">
    <property type="entry name" value="GPCR_LN-TM7"/>
</dbReference>
<feature type="transmembrane region" description="Helical" evidence="6">
    <location>
        <begin position="628"/>
        <end position="656"/>
    </location>
</feature>
<dbReference type="EMBL" id="JAWDGP010003312">
    <property type="protein sequence ID" value="KAK3775553.1"/>
    <property type="molecule type" value="Genomic_DNA"/>
</dbReference>
<feature type="transmembrane region" description="Helical" evidence="6">
    <location>
        <begin position="742"/>
        <end position="763"/>
    </location>
</feature>
<accession>A0AAE0ZTV5</accession>
<comment type="subcellular location">
    <subcellularLocation>
        <location evidence="1">Membrane</location>
        <topology evidence="1">Multi-pass membrane protein</topology>
    </subcellularLocation>
</comment>
<feature type="transmembrane region" description="Helical" evidence="6">
    <location>
        <begin position="841"/>
        <end position="863"/>
    </location>
</feature>
<keyword evidence="9" id="KW-1185">Reference proteome</keyword>
<organism evidence="8 9">
    <name type="scientific">Elysia crispata</name>
    <name type="common">lettuce slug</name>
    <dbReference type="NCBI Taxonomy" id="231223"/>
    <lineage>
        <taxon>Eukaryota</taxon>
        <taxon>Metazoa</taxon>
        <taxon>Spiralia</taxon>
        <taxon>Lophotrochozoa</taxon>
        <taxon>Mollusca</taxon>
        <taxon>Gastropoda</taxon>
        <taxon>Heterobranchia</taxon>
        <taxon>Euthyneura</taxon>
        <taxon>Panpulmonata</taxon>
        <taxon>Sacoglossa</taxon>
        <taxon>Placobranchoidea</taxon>
        <taxon>Plakobranchidae</taxon>
        <taxon>Elysia</taxon>
    </lineage>
</organism>
<dbReference type="Pfam" id="PF00002">
    <property type="entry name" value="7tm_2"/>
    <property type="match status" value="1"/>
</dbReference>
<evidence type="ECO:0000256" key="1">
    <source>
        <dbReference type="ARBA" id="ARBA00004141"/>
    </source>
</evidence>
<dbReference type="PANTHER" id="PTHR45902:SF1">
    <property type="entry name" value="LATROPHILIN RECEPTOR-LIKE PROTEIN A"/>
    <property type="match status" value="1"/>
</dbReference>
<dbReference type="GO" id="GO:0004930">
    <property type="term" value="F:G protein-coupled receptor activity"/>
    <property type="evidence" value="ECO:0007669"/>
    <property type="project" value="InterPro"/>
</dbReference>
<dbReference type="InterPro" id="IPR000832">
    <property type="entry name" value="GPCR_2_secretin-like"/>
</dbReference>
<feature type="transmembrane region" description="Helical" evidence="6">
    <location>
        <begin position="783"/>
        <end position="806"/>
    </location>
</feature>
<reference evidence="8" key="1">
    <citation type="journal article" date="2023" name="G3 (Bethesda)">
        <title>A reference genome for the long-term kleptoplast-retaining sea slug Elysia crispata morphotype clarki.</title>
        <authorList>
            <person name="Eastman K.E."/>
            <person name="Pendleton A.L."/>
            <person name="Shaikh M.A."/>
            <person name="Suttiyut T."/>
            <person name="Ogas R."/>
            <person name="Tomko P."/>
            <person name="Gavelis G."/>
            <person name="Widhalm J.R."/>
            <person name="Wisecaver J.H."/>
        </authorList>
    </citation>
    <scope>NUCLEOTIDE SEQUENCE</scope>
    <source>
        <strain evidence="8">ECLA1</strain>
    </source>
</reference>
<dbReference type="Proteomes" id="UP001283361">
    <property type="component" value="Unassembled WGS sequence"/>
</dbReference>
<protein>
    <recommendedName>
        <fullName evidence="7">G-protein coupled receptors family 2 profile 2 domain-containing protein</fullName>
    </recommendedName>
</protein>
<evidence type="ECO:0000313" key="8">
    <source>
        <dbReference type="EMBL" id="KAK3775553.1"/>
    </source>
</evidence>
<comment type="caution">
    <text evidence="8">The sequence shown here is derived from an EMBL/GenBank/DDBJ whole genome shotgun (WGS) entry which is preliminary data.</text>
</comment>
<evidence type="ECO:0000256" key="2">
    <source>
        <dbReference type="ARBA" id="ARBA00022692"/>
    </source>
</evidence>
<feature type="compositionally biased region" description="Low complexity" evidence="5">
    <location>
        <begin position="909"/>
        <end position="922"/>
    </location>
</feature>
<keyword evidence="3 6" id="KW-1133">Transmembrane helix</keyword>
<dbReference type="GO" id="GO:0016020">
    <property type="term" value="C:membrane"/>
    <property type="evidence" value="ECO:0007669"/>
    <property type="project" value="UniProtKB-SubCell"/>
</dbReference>
<feature type="transmembrane region" description="Helical" evidence="6">
    <location>
        <begin position="663"/>
        <end position="681"/>
    </location>
</feature>
<dbReference type="InterPro" id="IPR017981">
    <property type="entry name" value="GPCR_2-like_7TM"/>
</dbReference>
<dbReference type="AlphaFoldDB" id="A0AAE0ZTV5"/>
<feature type="transmembrane region" description="Helical" evidence="6">
    <location>
        <begin position="701"/>
        <end position="721"/>
    </location>
</feature>
<dbReference type="Gene3D" id="1.20.1070.10">
    <property type="entry name" value="Rhodopsin 7-helix transmembrane proteins"/>
    <property type="match status" value="1"/>
</dbReference>
<dbReference type="GO" id="GO:0007166">
    <property type="term" value="P:cell surface receptor signaling pathway"/>
    <property type="evidence" value="ECO:0007669"/>
    <property type="project" value="InterPro"/>
</dbReference>
<sequence>MKIAAFGDLIGDVLIILALTTPVLLRSTQSGDEYVQVMPKPAYISILSGQGAQDMSLVDRIVNVDSWVCGGGCYKSYPTTFRPSRSRKCQMCYCDKMCHFYRDCCPGVSLKHNVTYEEGPGVTSCVVNRAVVYKHERLEYKDYQAMVTRCPDREGGTPTLSEGDWHKCEQPDIEHPEQSKPVSSPRSGLTYRNMFCARCHNDSQSLDPWLATVTCASSAGPLISGSQTKQDLYSKLVNRTSVELTSCELKYTFPSSKDLDKSQTLDGTYKRFCKKVSPPLIDSCNASGTAGFRDPDIEQACALYESVFDGKYRNIFCFLCNEPRPYRLEELQQLVTTDSLIKVGRFDFAALLDFSGQVEGDPVEVDQCNITQFLDVATCECREVQCSEGKYLDRVGTCHSLIETNMLGYKACHKLDISANSPISEEDMDILKFSSAMVVPKYAKEHTTHVLQFCPNGVNISLYFEDMLSVYGTLEDLEERIRVVRDIYLSLANNTLGSALSSRVTITYPCLEGLKPEDQCPSNPSFSIDKSRMVGPILDNARTDIYYIKYSQTSACPFVSVSTANFTMVENGEKLLYKPTGNLLSAALVSFMDSPDTGSGSVRVCVSDYTELAKNSSCQDQQVDLDTWTVSGLISLICTVISLVCLALTFGVYSILAPLRVGGGRNIMVLTVLLFIAQALYEFGLEQFEHRDVCRALGLAIHYFWLATVFSMNACTVERFLKLCFPLKSRSFFLSERRPFMFATGYSLLCPLVIVSSNVATNITTGGGVGYGSHMMCYINSRMSRIIAFAVPMATVLLTNVVLLSVTMWTLRRRSEAIGSSGESSRNGSQGTAQTTKNSKVGLVGCARLSVVTGISWLLIFVYEALPSTALSYVITALIGLQGLVFFCSLVLNKRVLRMLRKAAESSSFSSTTSSGAAASKTTPHKKHGASNTATEQYTDSKVSKAVNEPLLRSNEGNKTVH</sequence>
<feature type="region of interest" description="Disordered" evidence="5">
    <location>
        <begin position="909"/>
        <end position="962"/>
    </location>
</feature>
<evidence type="ECO:0000256" key="5">
    <source>
        <dbReference type="SAM" id="MobiDB-lite"/>
    </source>
</evidence>
<evidence type="ECO:0000259" key="7">
    <source>
        <dbReference type="PROSITE" id="PS50261"/>
    </source>
</evidence>
<feature type="domain" description="G-protein coupled receptors family 2 profile 2" evidence="7">
    <location>
        <begin position="631"/>
        <end position="891"/>
    </location>
</feature>
<feature type="transmembrane region" description="Helical" evidence="6">
    <location>
        <begin position="869"/>
        <end position="892"/>
    </location>
</feature>
<feature type="compositionally biased region" description="Polar residues" evidence="5">
    <location>
        <begin position="930"/>
        <end position="941"/>
    </location>
</feature>